<protein>
    <submittedName>
        <fullName evidence="1">Uncharacterized protein</fullName>
    </submittedName>
</protein>
<dbReference type="Proteomes" id="UP000194857">
    <property type="component" value="Unassembled WGS sequence"/>
</dbReference>
<organism evidence="1 2">
    <name type="scientific">Pseudomonas aeruginosa</name>
    <dbReference type="NCBI Taxonomy" id="287"/>
    <lineage>
        <taxon>Bacteria</taxon>
        <taxon>Pseudomonadati</taxon>
        <taxon>Pseudomonadota</taxon>
        <taxon>Gammaproteobacteria</taxon>
        <taxon>Pseudomonadales</taxon>
        <taxon>Pseudomonadaceae</taxon>
        <taxon>Pseudomonas</taxon>
    </lineage>
</organism>
<gene>
    <name evidence="1" type="ORF">CAZ10_09130</name>
</gene>
<comment type="caution">
    <text evidence="1">The sequence shown here is derived from an EMBL/GenBank/DDBJ whole genome shotgun (WGS) entry which is preliminary data.</text>
</comment>
<proteinExistence type="predicted"/>
<reference evidence="1 2" key="1">
    <citation type="submission" date="2017-05" db="EMBL/GenBank/DDBJ databases">
        <authorList>
            <person name="Song R."/>
            <person name="Chenine A.L."/>
            <person name="Ruprecht R.M."/>
        </authorList>
    </citation>
    <scope>NUCLEOTIDE SEQUENCE [LARGE SCALE GENOMIC DNA]</scope>
    <source>
        <strain evidence="1 2">S567_C10_BS</strain>
    </source>
</reference>
<accession>A0A241XRF1</accession>
<name>A0A241XRF1_PSEAI</name>
<dbReference type="EMBL" id="NFFZ01000004">
    <property type="protein sequence ID" value="OTI63000.1"/>
    <property type="molecule type" value="Genomic_DNA"/>
</dbReference>
<evidence type="ECO:0000313" key="1">
    <source>
        <dbReference type="EMBL" id="OTI63000.1"/>
    </source>
</evidence>
<dbReference type="AlphaFoldDB" id="A0A241XRF1"/>
<evidence type="ECO:0000313" key="2">
    <source>
        <dbReference type="Proteomes" id="UP000194857"/>
    </source>
</evidence>
<sequence>MPDSRKNLAAELVGLMPASDDRRMWREHYATVFEQMAEHDDLTILTDAKLAEEAVQHFYIFASRYPDLFGTTSPESDFKEIVNALSGLEHGARREMFREIARALRQDGKAT</sequence>
<dbReference type="RefSeq" id="WP_065085870.1">
    <property type="nucleotide sequence ID" value="NZ_NFFZ01000004.1"/>
</dbReference>